<dbReference type="AlphaFoldDB" id="A0A6G1DF57"/>
<keyword evidence="3" id="KW-1185">Reference proteome</keyword>
<evidence type="ECO:0000256" key="1">
    <source>
        <dbReference type="ARBA" id="ARBA00023122"/>
    </source>
</evidence>
<accession>A0A6G1DF57</accession>
<name>A0A6G1DF57_9ORYZ</name>
<reference evidence="2 3" key="1">
    <citation type="submission" date="2019-11" db="EMBL/GenBank/DDBJ databases">
        <title>Whole genome sequence of Oryza granulata.</title>
        <authorList>
            <person name="Li W."/>
        </authorList>
    </citation>
    <scope>NUCLEOTIDE SEQUENCE [LARGE SCALE GENOMIC DNA]</scope>
    <source>
        <strain evidence="3">cv. Menghai</strain>
        <tissue evidence="2">Leaf</tissue>
    </source>
</reference>
<gene>
    <name evidence="2" type="ORF">E2562_005463</name>
</gene>
<protein>
    <submittedName>
        <fullName evidence="2">Uncharacterized protein</fullName>
    </submittedName>
</protein>
<dbReference type="Proteomes" id="UP000479710">
    <property type="component" value="Unassembled WGS sequence"/>
</dbReference>
<comment type="caution">
    <text evidence="2">The sequence shown here is derived from an EMBL/GenBank/DDBJ whole genome shotgun (WGS) entry which is preliminary data.</text>
</comment>
<dbReference type="OrthoDB" id="418595at2759"/>
<dbReference type="PANTHER" id="PTHR43080:SF28">
    <property type="entry name" value="OS04G0136700 PROTEIN"/>
    <property type="match status" value="1"/>
</dbReference>
<sequence>MASSSFAAAVQGGLTLRSWPENFSLLSYADLRAYLESQIVTTDKMSPTAKLRVVMSRPVQVATVDQKLANIDAFFAAQSNLPVLDEEGSFGFDRLLSECHGRHCGWHHPRRARVPRG</sequence>
<dbReference type="InterPro" id="IPR051257">
    <property type="entry name" value="Diverse_CBS-Domain"/>
</dbReference>
<organism evidence="2 3">
    <name type="scientific">Oryza meyeriana var. granulata</name>
    <dbReference type="NCBI Taxonomy" id="110450"/>
    <lineage>
        <taxon>Eukaryota</taxon>
        <taxon>Viridiplantae</taxon>
        <taxon>Streptophyta</taxon>
        <taxon>Embryophyta</taxon>
        <taxon>Tracheophyta</taxon>
        <taxon>Spermatophyta</taxon>
        <taxon>Magnoliopsida</taxon>
        <taxon>Liliopsida</taxon>
        <taxon>Poales</taxon>
        <taxon>Poaceae</taxon>
        <taxon>BOP clade</taxon>
        <taxon>Oryzoideae</taxon>
        <taxon>Oryzeae</taxon>
        <taxon>Oryzinae</taxon>
        <taxon>Oryza</taxon>
        <taxon>Oryza meyeriana</taxon>
    </lineage>
</organism>
<keyword evidence="1" id="KW-0129">CBS domain</keyword>
<evidence type="ECO:0000313" key="2">
    <source>
        <dbReference type="EMBL" id="KAF0911080.1"/>
    </source>
</evidence>
<dbReference type="PANTHER" id="PTHR43080">
    <property type="entry name" value="CBS DOMAIN-CONTAINING PROTEIN CBSX3, MITOCHONDRIAL"/>
    <property type="match status" value="1"/>
</dbReference>
<dbReference type="EMBL" id="SPHZ02000006">
    <property type="protein sequence ID" value="KAF0911080.1"/>
    <property type="molecule type" value="Genomic_DNA"/>
</dbReference>
<proteinExistence type="predicted"/>
<evidence type="ECO:0000313" key="3">
    <source>
        <dbReference type="Proteomes" id="UP000479710"/>
    </source>
</evidence>